<dbReference type="EMBL" id="AP022588">
    <property type="protein sequence ID" value="BBY31516.1"/>
    <property type="molecule type" value="Genomic_DNA"/>
</dbReference>
<accession>A0A7I7R049</accession>
<feature type="transmembrane region" description="Helical" evidence="1">
    <location>
        <begin position="104"/>
        <end position="124"/>
    </location>
</feature>
<evidence type="ECO:0000256" key="1">
    <source>
        <dbReference type="SAM" id="Phobius"/>
    </source>
</evidence>
<keyword evidence="1" id="KW-0472">Membrane</keyword>
<dbReference type="RefSeq" id="WP_163800995.1">
    <property type="nucleotide sequence ID" value="NZ_AP022588.1"/>
</dbReference>
<feature type="transmembrane region" description="Helical" evidence="1">
    <location>
        <begin position="130"/>
        <end position="152"/>
    </location>
</feature>
<feature type="transmembrane region" description="Helical" evidence="1">
    <location>
        <begin position="164"/>
        <end position="187"/>
    </location>
</feature>
<organism evidence="2 3">
    <name type="scientific">Mycolicibacterium sediminis</name>
    <dbReference type="NCBI Taxonomy" id="1286180"/>
    <lineage>
        <taxon>Bacteria</taxon>
        <taxon>Bacillati</taxon>
        <taxon>Actinomycetota</taxon>
        <taxon>Actinomycetes</taxon>
        <taxon>Mycobacteriales</taxon>
        <taxon>Mycobacteriaceae</taxon>
        <taxon>Mycolicibacterium</taxon>
    </lineage>
</organism>
<proteinExistence type="predicted"/>
<feature type="transmembrane region" description="Helical" evidence="1">
    <location>
        <begin position="6"/>
        <end position="27"/>
    </location>
</feature>
<protein>
    <submittedName>
        <fullName evidence="2">ZIP family metal transporter</fullName>
    </submittedName>
</protein>
<feature type="transmembrane region" description="Helical" evidence="1">
    <location>
        <begin position="193"/>
        <end position="210"/>
    </location>
</feature>
<feature type="transmembrane region" description="Helical" evidence="1">
    <location>
        <begin position="222"/>
        <end position="241"/>
    </location>
</feature>
<dbReference type="KEGG" id="msei:MSEDJ_56120"/>
<dbReference type="Proteomes" id="UP000467193">
    <property type="component" value="Chromosome"/>
</dbReference>
<evidence type="ECO:0000313" key="3">
    <source>
        <dbReference type="Proteomes" id="UP000467193"/>
    </source>
</evidence>
<name>A0A7I7R049_9MYCO</name>
<feature type="transmembrane region" description="Helical" evidence="1">
    <location>
        <begin position="34"/>
        <end position="52"/>
    </location>
</feature>
<dbReference type="AlphaFoldDB" id="A0A7I7R049"/>
<sequence length="245" mass="24861">MSLVGQAAILVSFPVVASVIGSGIAAYRPPGPRVVSAIQHFAAGVVIAALAGEVLPDLRAEGHLGWAVSGFVCGVTVVLGLAAYGRRIDGRERASGSTSPRLPLGLLVAVAIDLLIDGLLVGLGTRLGSAQALIITIALTLEILFLSLSLVAELTDRGLTAIRASAVCTGLGSITAVGAVGAAALLADVDQTVLAFVLAFGAAALLYLAVEELIVEAHDQAETTFFSAMLFLGFLCIYVLGELVA</sequence>
<keyword evidence="3" id="KW-1185">Reference proteome</keyword>
<reference evidence="2 3" key="1">
    <citation type="journal article" date="2019" name="Emerg. Microbes Infect.">
        <title>Comprehensive subspecies identification of 175 nontuberculous mycobacteria species based on 7547 genomic profiles.</title>
        <authorList>
            <person name="Matsumoto Y."/>
            <person name="Kinjo T."/>
            <person name="Motooka D."/>
            <person name="Nabeya D."/>
            <person name="Jung N."/>
            <person name="Uechi K."/>
            <person name="Horii T."/>
            <person name="Iida T."/>
            <person name="Fujita J."/>
            <person name="Nakamura S."/>
        </authorList>
    </citation>
    <scope>NUCLEOTIDE SEQUENCE [LARGE SCALE GENOMIC DNA]</scope>
    <source>
        <strain evidence="2 3">JCM 17899</strain>
    </source>
</reference>
<gene>
    <name evidence="2" type="ORF">MSEDJ_56120</name>
</gene>
<keyword evidence="1" id="KW-1133">Transmembrane helix</keyword>
<feature type="transmembrane region" description="Helical" evidence="1">
    <location>
        <begin position="64"/>
        <end position="84"/>
    </location>
</feature>
<evidence type="ECO:0000313" key="2">
    <source>
        <dbReference type="EMBL" id="BBY31516.1"/>
    </source>
</evidence>
<keyword evidence="1" id="KW-0812">Transmembrane</keyword>